<comment type="caution">
    <text evidence="2">The sequence shown here is derived from an EMBL/GenBank/DDBJ whole genome shotgun (WGS) entry which is preliminary data.</text>
</comment>
<dbReference type="PATRIC" id="fig|1348663.4.peg.7212"/>
<dbReference type="Pfam" id="PF00590">
    <property type="entry name" value="TP_methylase"/>
    <property type="match status" value="1"/>
</dbReference>
<accession>A0A066YLN8</accession>
<dbReference type="InterPro" id="IPR014777">
    <property type="entry name" value="4pyrrole_Mease_sub1"/>
</dbReference>
<evidence type="ECO:0000259" key="1">
    <source>
        <dbReference type="Pfam" id="PF00590"/>
    </source>
</evidence>
<dbReference type="AlphaFoldDB" id="A0A066YLN8"/>
<dbReference type="Proteomes" id="UP000027178">
    <property type="component" value="Unassembled WGS sequence"/>
</dbReference>
<dbReference type="InterPro" id="IPR035996">
    <property type="entry name" value="4pyrrol_Methylase_sf"/>
</dbReference>
<proteinExistence type="predicted"/>
<dbReference type="Gene3D" id="3.40.1010.10">
    <property type="entry name" value="Cobalt-precorrin-4 Transmethylase, Domain 1"/>
    <property type="match status" value="1"/>
</dbReference>
<evidence type="ECO:0000313" key="2">
    <source>
        <dbReference type="EMBL" id="KDN80829.1"/>
    </source>
</evidence>
<dbReference type="CDD" id="cd19916">
    <property type="entry name" value="OphMA_like"/>
    <property type="match status" value="1"/>
</dbReference>
<reference evidence="2 3" key="1">
    <citation type="submission" date="2014-05" db="EMBL/GenBank/DDBJ databases">
        <title>Draft Genome Sequence of Kitasatospora cheerisanensis KCTC 2395.</title>
        <authorList>
            <person name="Nam D.H."/>
        </authorList>
    </citation>
    <scope>NUCLEOTIDE SEQUENCE [LARGE SCALE GENOMIC DNA]</scope>
    <source>
        <strain evidence="2 3">KCTC 2395</strain>
    </source>
</reference>
<dbReference type="InterPro" id="IPR000878">
    <property type="entry name" value="4pyrrol_Mease"/>
</dbReference>
<dbReference type="OrthoDB" id="1459304at2"/>
<dbReference type="EMBL" id="JNBY01000160">
    <property type="protein sequence ID" value="KDN80829.1"/>
    <property type="molecule type" value="Genomic_DNA"/>
</dbReference>
<protein>
    <recommendedName>
        <fullName evidence="1">Tetrapyrrole methylase domain-containing protein</fullName>
    </recommendedName>
</protein>
<organism evidence="2 3">
    <name type="scientific">Kitasatospora cheerisanensis KCTC 2395</name>
    <dbReference type="NCBI Taxonomy" id="1348663"/>
    <lineage>
        <taxon>Bacteria</taxon>
        <taxon>Bacillati</taxon>
        <taxon>Actinomycetota</taxon>
        <taxon>Actinomycetes</taxon>
        <taxon>Kitasatosporales</taxon>
        <taxon>Streptomycetaceae</taxon>
        <taxon>Kitasatospora</taxon>
    </lineage>
</organism>
<keyword evidence="3" id="KW-1185">Reference proteome</keyword>
<dbReference type="HOGENOM" id="CLU_011111_0_0_11"/>
<name>A0A066YLN8_9ACTN</name>
<sequence length="814" mass="88091">MTDGQLRSTPAPGRRPGTLVLMGSGIRAIGQFTLESQEYLRWADRVFYCVSDPTTERWILDQQPDAVDLYTLYDNDKPRRITYVQMAESMLRPLREGLNVVGVFYGHPGVFVNPSHRAIAIARQEGHAAFMLPAVSALDCLFSDLGIDPSRPGCQIIEATDLLLRKRQLLTDSHVVLLQVGSVGDTGFRFAGFPNTHLGALVNYLQEAYGPDHEIVNYIAAQYAIADPVVQRVKLSELLEPENSRRVTGISTFYVPPVAERPMDLETAKALGLKVAVQPEPKGGKLRSGSALAGPFAPFDEPYTEFDERFVELLDRHQVPRDYRKSRSSRAFYEAIRDLSVDPAKIEQYKDDPDRVLLSRAPLRADERTALRTGHAGRIREGFHRTEDEVAAGFVLSLVTDVETAAEYTRLLVEASAAPAPAEAARTALEHWGYDTDVTAIGEAFTRLGAGRALWAGGYHLVVDGEPGRTLFVGGTRIELDGAELQGARLADGVLSWSEDAGNSSSGALEFALASAPQDGTAGAGYVGPYCHGRVWHGSARPAAENAFGKVGVFDPESVAARGAADPLSTWYGSYRTSLVGDGGRWVDGPVVTVRADEDDARGATVECDGKPVQRFGYADGVLGWTSAEPGWSGGVVFQMRPGPALIGRLWNSAADPRMMKIRAIGYTDAVPDPSALAELSPLLAWRAHAVCVALAGTAVELGRSLALAERSTAVDRARTALARTFRMPSTLARLAPTDLKFVPPFTDLDVVDVDIDAVDVDTIDVNAIEVDIDADFIDVTIPVDIVDAAVVEVEFIAAVDAGDKEQFREEEEG</sequence>
<dbReference type="GO" id="GO:0008168">
    <property type="term" value="F:methyltransferase activity"/>
    <property type="evidence" value="ECO:0007669"/>
    <property type="project" value="InterPro"/>
</dbReference>
<gene>
    <name evidence="2" type="ORF">KCH_74640</name>
</gene>
<dbReference type="eggNOG" id="COG2875">
    <property type="taxonomic scope" value="Bacteria"/>
</dbReference>
<dbReference type="SUPFAM" id="SSF53790">
    <property type="entry name" value="Tetrapyrrole methylase"/>
    <property type="match status" value="1"/>
</dbReference>
<evidence type="ECO:0000313" key="3">
    <source>
        <dbReference type="Proteomes" id="UP000027178"/>
    </source>
</evidence>
<feature type="domain" description="Tetrapyrrole methylase" evidence="1">
    <location>
        <begin position="18"/>
        <end position="216"/>
    </location>
</feature>
<dbReference type="RefSeq" id="WP_084224105.1">
    <property type="nucleotide sequence ID" value="NZ_KK853997.1"/>
</dbReference>